<keyword evidence="2" id="KW-0808">Transferase</keyword>
<dbReference type="SUPFAM" id="SSF53335">
    <property type="entry name" value="S-adenosyl-L-methionine-dependent methyltransferases"/>
    <property type="match status" value="1"/>
</dbReference>
<dbReference type="AlphaFoldDB" id="A0A837DGU4"/>
<evidence type="ECO:0000259" key="4">
    <source>
        <dbReference type="Pfam" id="PF08242"/>
    </source>
</evidence>
<dbReference type="RefSeq" id="WP_012796252.1">
    <property type="nucleotide sequence ID" value="NZ_CALJZO010000072.1"/>
</dbReference>
<keyword evidence="3" id="KW-0949">S-adenosyl-L-methionine</keyword>
<proteinExistence type="predicted"/>
<feature type="domain" description="Methyltransferase type 12" evidence="4">
    <location>
        <begin position="46"/>
        <end position="149"/>
    </location>
</feature>
<evidence type="ECO:0000313" key="5">
    <source>
        <dbReference type="EMBL" id="KHF45691.1"/>
    </source>
</evidence>
<dbReference type="GO" id="GO:0008168">
    <property type="term" value="F:methyltransferase activity"/>
    <property type="evidence" value="ECO:0007669"/>
    <property type="project" value="UniProtKB-KW"/>
</dbReference>
<organism evidence="5 6">
    <name type="scientific">Saccharomonospora viridis</name>
    <dbReference type="NCBI Taxonomy" id="1852"/>
    <lineage>
        <taxon>Bacteria</taxon>
        <taxon>Bacillati</taxon>
        <taxon>Actinomycetota</taxon>
        <taxon>Actinomycetes</taxon>
        <taxon>Pseudonocardiales</taxon>
        <taxon>Pseudonocardiaceae</taxon>
        <taxon>Saccharomonospora</taxon>
    </lineage>
</organism>
<dbReference type="OrthoDB" id="3382693at2"/>
<comment type="caution">
    <text evidence="5">The sequence shown here is derived from an EMBL/GenBank/DDBJ whole genome shotgun (WGS) entry which is preliminary data.</text>
</comment>
<gene>
    <name evidence="5" type="ORF">MINT15_09080</name>
</gene>
<reference evidence="5 6" key="1">
    <citation type="submission" date="2014-10" db="EMBL/GenBank/DDBJ databases">
        <title>Genome sequence of Micropolyspora internatus JCM3315.</title>
        <authorList>
            <person name="Shin S.-K."/>
            <person name="Yi H."/>
        </authorList>
    </citation>
    <scope>NUCLEOTIDE SEQUENCE [LARGE SCALE GENOMIC DNA]</scope>
    <source>
        <strain evidence="5 6">JCM 3315</strain>
    </source>
</reference>
<dbReference type="PANTHER" id="PTHR43464:SF19">
    <property type="entry name" value="UBIQUINONE BIOSYNTHESIS O-METHYLTRANSFERASE, MITOCHONDRIAL"/>
    <property type="match status" value="1"/>
</dbReference>
<evidence type="ECO:0000256" key="3">
    <source>
        <dbReference type="ARBA" id="ARBA00022691"/>
    </source>
</evidence>
<dbReference type="Proteomes" id="UP000030848">
    <property type="component" value="Unassembled WGS sequence"/>
</dbReference>
<sequence length="290" mass="30673">MATTHDDIDWAARLEMMRRSDALESDALRRVAVRLASGLGPDGVVVDAGCGSGGMSAALASVLRDNGGGRLILIDATEELLRAAQEVASSAGGETVTVTPVVADLGAVSSVSQLPPADLVWASGVVHHLPDQQAGVTTLASLLAPGGTLALAEGGLGQRSLPWDLGVGRPGLEERLYAARNVWFHELRSAMDGVVDMPYGWTTALARAGLEEPTSFSYLVDHPAPAPEVVREHVVEHLARTAEVLADYLAPDDRDTLTVLLDPENSHYLGARDDVFLLSVRSVHTGRRPR</sequence>
<evidence type="ECO:0000256" key="2">
    <source>
        <dbReference type="ARBA" id="ARBA00022679"/>
    </source>
</evidence>
<accession>A0A837DGU4</accession>
<keyword evidence="1 5" id="KW-0489">Methyltransferase</keyword>
<dbReference type="GO" id="GO:0032259">
    <property type="term" value="P:methylation"/>
    <property type="evidence" value="ECO:0007669"/>
    <property type="project" value="UniProtKB-KW"/>
</dbReference>
<dbReference type="Pfam" id="PF08242">
    <property type="entry name" value="Methyltransf_12"/>
    <property type="match status" value="1"/>
</dbReference>
<dbReference type="Gene3D" id="3.40.50.150">
    <property type="entry name" value="Vaccinia Virus protein VP39"/>
    <property type="match status" value="1"/>
</dbReference>
<evidence type="ECO:0000313" key="6">
    <source>
        <dbReference type="Proteomes" id="UP000030848"/>
    </source>
</evidence>
<dbReference type="CDD" id="cd02440">
    <property type="entry name" value="AdoMet_MTases"/>
    <property type="match status" value="1"/>
</dbReference>
<name>A0A837DGU4_9PSEU</name>
<dbReference type="EMBL" id="JRZE01000002">
    <property type="protein sequence ID" value="KHF45691.1"/>
    <property type="molecule type" value="Genomic_DNA"/>
</dbReference>
<dbReference type="InterPro" id="IPR013217">
    <property type="entry name" value="Methyltransf_12"/>
</dbReference>
<dbReference type="PANTHER" id="PTHR43464">
    <property type="entry name" value="METHYLTRANSFERASE"/>
    <property type="match status" value="1"/>
</dbReference>
<evidence type="ECO:0000256" key="1">
    <source>
        <dbReference type="ARBA" id="ARBA00022603"/>
    </source>
</evidence>
<protein>
    <submittedName>
        <fullName evidence="5">Methylase</fullName>
    </submittedName>
</protein>
<dbReference type="InterPro" id="IPR029063">
    <property type="entry name" value="SAM-dependent_MTases_sf"/>
</dbReference>
<dbReference type="OMA" id="VHHLPDQ"/>